<evidence type="ECO:0000313" key="4">
    <source>
        <dbReference type="EMBL" id="EHR42354.1"/>
    </source>
</evidence>
<accession>H3ZBP0</accession>
<dbReference type="PANTHER" id="PTHR39576">
    <property type="entry name" value="ATTACHING AND EFFACING PROTEIN HOMOLOG-RELATED-RELATED"/>
    <property type="match status" value="1"/>
</dbReference>
<dbReference type="InterPro" id="IPR051715">
    <property type="entry name" value="Intimin-Invasin_domain"/>
</dbReference>
<evidence type="ECO:0000259" key="3">
    <source>
        <dbReference type="PROSITE" id="PS51127"/>
    </source>
</evidence>
<reference evidence="4 5" key="1">
    <citation type="journal article" date="2012" name="J. Bacteriol.">
        <title>Genome Sequence of Extracellular-Protease-Producing Alishewanella jeotgali Isolated from Traditional Korean Fermented Seafood.</title>
        <authorList>
            <person name="Jung J."/>
            <person name="Chun J."/>
            <person name="Park W."/>
        </authorList>
    </citation>
    <scope>NUCLEOTIDE SEQUENCE [LARGE SCALE GENOMIC DNA]</scope>
    <source>
        <strain evidence="4 5">KCTC 22429</strain>
    </source>
</reference>
<organism evidence="4 5">
    <name type="scientific">Alishewanella jeotgali KCTC 22429</name>
    <dbReference type="NCBI Taxonomy" id="1129374"/>
    <lineage>
        <taxon>Bacteria</taxon>
        <taxon>Pseudomonadati</taxon>
        <taxon>Pseudomonadota</taxon>
        <taxon>Gammaproteobacteria</taxon>
        <taxon>Alteromonadales</taxon>
        <taxon>Alteromonadaceae</taxon>
        <taxon>Alishewanella</taxon>
    </lineage>
</organism>
<proteinExistence type="inferred from homology"/>
<dbReference type="PROSITE" id="PS51127">
    <property type="entry name" value="BIG1"/>
    <property type="match status" value="1"/>
</dbReference>
<keyword evidence="2" id="KW-0732">Signal</keyword>
<dbReference type="SMART" id="SM00634">
    <property type="entry name" value="BID_1"/>
    <property type="match status" value="4"/>
</dbReference>
<name>H3ZBP0_9ALTE</name>
<dbReference type="Pfam" id="PF02369">
    <property type="entry name" value="Big_1"/>
    <property type="match status" value="2"/>
</dbReference>
<gene>
    <name evidence="4" type="ORF">AJE_03726</name>
</gene>
<sequence length="746" mass="76637">MLKIRQLWVVFVMFALTACGGGGTLDGGGGSGGGGTGTAPIYQLQVELLNSSGAASTSLSASQPLTVRATLSATQNAVVAGKVIAFNITPSGLATLSTSTGTALTDANGVATITLNVGTVSGAGNLVATYSEGTATDATPRATRSVGFTSAGDGGGETVVNIASVRLLVDRTQLGSGAADGIQLSALVRDRNNVLLAGIPVTFSADSGELIVVAAETEQDGVAKARLTSQIDKSLRDINLTARVGTIEDRVSVRVVGTTLEVLAPSAVVLGDKVALNFSLQDAAGLGIPNQQLAVSSALGNPLSVTNPVTGANGQVTVQYDAATSGNDTLTVSALGINQQFAISVKADSFVFLPQTGQPEILEFPLNTPTSMILEWLTDNVPNANRNVLFSTTRGFIANTAAGLATNQVVAENTTGVNGQAEVFVQSAFAGLATISARGGDNEVNTQRVIEFVATNPTKIEVQAFPAQVVPGDSSAIRAIVRDANNNPVKNQQVAFSLDNSAGGSITAGTAVTNSQGVATTSFTADQSTGAGVQQRNLVVKASLANNNAVSDSTDISVGGRTLFFRFGTGNVVESPSASLYRKEFSVVVTDASGNPVINQQLNIAAVSLRYRKGFWVKSPPPPESFKIWAPQVTANCVTEDVNFNGILDAGEDFNNDGQLTPGNLATVPRTVTSNNEGIAVFHVTYPRDVAPWLDVRLQVSGFASGTENISFREFELPVAAADISQENVAPPSNPFGVAANCANPG</sequence>
<feature type="chain" id="PRO_5003592194" evidence="2">
    <location>
        <begin position="21"/>
        <end position="746"/>
    </location>
</feature>
<dbReference type="InterPro" id="IPR003344">
    <property type="entry name" value="Big_1_dom"/>
</dbReference>
<dbReference type="PATRIC" id="fig|1129374.4.peg.753"/>
<dbReference type="STRING" id="1129374.AJE_03726"/>
<comment type="caution">
    <text evidence="4">The sequence shown here is derived from an EMBL/GenBank/DDBJ whole genome shotgun (WGS) entry which is preliminary data.</text>
</comment>
<dbReference type="InterPro" id="IPR013783">
    <property type="entry name" value="Ig-like_fold"/>
</dbReference>
<evidence type="ECO:0000256" key="1">
    <source>
        <dbReference type="ARBA" id="ARBA00010116"/>
    </source>
</evidence>
<evidence type="ECO:0000313" key="5">
    <source>
        <dbReference type="Proteomes" id="UP000012046"/>
    </source>
</evidence>
<dbReference type="InterPro" id="IPR008964">
    <property type="entry name" value="Invasin/intimin_cell_adhesion"/>
</dbReference>
<comment type="similarity">
    <text evidence="1">Belongs to the intimin/invasin family.</text>
</comment>
<keyword evidence="5" id="KW-1185">Reference proteome</keyword>
<protein>
    <submittedName>
        <fullName evidence="4">Ig domain-containing protein group 1 domain-containing protein</fullName>
    </submittedName>
</protein>
<dbReference type="PROSITE" id="PS51257">
    <property type="entry name" value="PROKAR_LIPOPROTEIN"/>
    <property type="match status" value="1"/>
</dbReference>
<dbReference type="Gene3D" id="2.60.40.10">
    <property type="entry name" value="Immunoglobulins"/>
    <property type="match status" value="4"/>
</dbReference>
<evidence type="ECO:0000256" key="2">
    <source>
        <dbReference type="SAM" id="SignalP"/>
    </source>
</evidence>
<dbReference type="GO" id="GO:0009279">
    <property type="term" value="C:cell outer membrane"/>
    <property type="evidence" value="ECO:0007669"/>
    <property type="project" value="TreeGrafter"/>
</dbReference>
<feature type="domain" description="Big-1" evidence="3">
    <location>
        <begin position="459"/>
        <end position="558"/>
    </location>
</feature>
<dbReference type="eggNOG" id="COG4932">
    <property type="taxonomic scope" value="Bacteria"/>
</dbReference>
<feature type="signal peptide" evidence="2">
    <location>
        <begin position="1"/>
        <end position="20"/>
    </location>
</feature>
<dbReference type="PANTHER" id="PTHR39576:SF1">
    <property type="entry name" value="INVASIN"/>
    <property type="match status" value="1"/>
</dbReference>
<dbReference type="AlphaFoldDB" id="H3ZBP0"/>
<dbReference type="Proteomes" id="UP000012046">
    <property type="component" value="Unassembled WGS sequence"/>
</dbReference>
<dbReference type="EMBL" id="AHTH01000005">
    <property type="protein sequence ID" value="EHR42354.1"/>
    <property type="molecule type" value="Genomic_DNA"/>
</dbReference>
<dbReference type="SUPFAM" id="SSF49373">
    <property type="entry name" value="Invasin/intimin cell-adhesion fragments"/>
    <property type="match status" value="4"/>
</dbReference>